<dbReference type="PATRIC" id="fig|1278073.3.peg.6730"/>
<dbReference type="HOGENOM" id="CLU_613688_0_0_7"/>
<dbReference type="OrthoDB" id="5483485at2"/>
<dbReference type="EMBL" id="CP004025">
    <property type="protein sequence ID" value="AGC47905.1"/>
    <property type="molecule type" value="Genomic_DNA"/>
</dbReference>
<evidence type="ECO:0000313" key="2">
    <source>
        <dbReference type="EMBL" id="AGC47905.1"/>
    </source>
</evidence>
<organism evidence="2 3">
    <name type="scientific">Myxococcus stipitatus (strain DSM 14675 / JCM 12634 / Mx s8)</name>
    <dbReference type="NCBI Taxonomy" id="1278073"/>
    <lineage>
        <taxon>Bacteria</taxon>
        <taxon>Pseudomonadati</taxon>
        <taxon>Myxococcota</taxon>
        <taxon>Myxococcia</taxon>
        <taxon>Myxococcales</taxon>
        <taxon>Cystobacterineae</taxon>
        <taxon>Myxococcaceae</taxon>
        <taxon>Myxococcus</taxon>
    </lineage>
</organism>
<feature type="region of interest" description="Disordered" evidence="1">
    <location>
        <begin position="46"/>
        <end position="75"/>
    </location>
</feature>
<dbReference type="KEGG" id="msd:MYSTI_06632"/>
<dbReference type="Proteomes" id="UP000011131">
    <property type="component" value="Chromosome"/>
</dbReference>
<dbReference type="AlphaFoldDB" id="L7UJ22"/>
<accession>L7UJ22</accession>
<sequence>MIITCMRCGHRAFVFMFESKRICRKCQTWVSKPHRDPKKFTYKDAQRDQHKRRVDRAHGGIGKKSHARPVFRRSHSAMTRGPSDLLFESSNEPTLPPPVDVSLDDSQPFFTPNVMTLQCMVLFIPFDAGNNFYRTNADNGTMSADFIPSRGNMFAPFSQPQSVKPLARLNTKLYPGQKTFEASSTSMEPHDIQASYNRIVMKHIAACTNVREWKEVHASGVIDMHLRLTRLCPEVIFLSEELSDAPFPQELRPCAELTYRRIGSLKEMLPDAHVDPKNEISAYVLVDEKSITHVLYNARVLHRDGCKHGEKWLSIQKIVPEYRVYIEVAGVHLDSGYTSYTSDTKKQSALEEVGQFARDNEVDALLGDLNMDSFELGGGFFPNAFSFKTLEVSGTGSEKKKFVKPVYTLSHSNTNAKNNYMGGLIVNSAQVETEPMNLQGADTLSLSRTLDGDFYSDHPAILANYVKSFY</sequence>
<evidence type="ECO:0000313" key="3">
    <source>
        <dbReference type="Proteomes" id="UP000011131"/>
    </source>
</evidence>
<evidence type="ECO:0000256" key="1">
    <source>
        <dbReference type="SAM" id="MobiDB-lite"/>
    </source>
</evidence>
<reference evidence="2 3" key="1">
    <citation type="journal article" date="2013" name="Genome Announc.">
        <title>Complete genome sequence of Myxococcus stipitatus strain DSM 14675, a fruiting myxobacterium.</title>
        <authorList>
            <person name="Huntley S."/>
            <person name="Kneip S."/>
            <person name="Treuner-Lange A."/>
            <person name="Sogaard-Andersen L."/>
        </authorList>
    </citation>
    <scope>NUCLEOTIDE SEQUENCE [LARGE SCALE GENOMIC DNA]</scope>
    <source>
        <strain evidence="3">DSM 14675 / JCM 12634 / Mx s8</strain>
    </source>
</reference>
<keyword evidence="3" id="KW-1185">Reference proteome</keyword>
<proteinExistence type="predicted"/>
<dbReference type="RefSeq" id="WP_015352159.1">
    <property type="nucleotide sequence ID" value="NC_020126.1"/>
</dbReference>
<gene>
    <name evidence="2" type="ordered locus">MYSTI_06632</name>
</gene>
<protein>
    <submittedName>
        <fullName evidence="2">Uncharacterized protein</fullName>
    </submittedName>
</protein>
<feature type="compositionally biased region" description="Basic residues" evidence="1">
    <location>
        <begin position="49"/>
        <end position="75"/>
    </location>
</feature>
<name>L7UJ22_MYXSD</name>